<keyword evidence="2" id="KW-0812">Transmembrane</keyword>
<dbReference type="AlphaFoldDB" id="A0A840ANT1"/>
<feature type="transmembrane region" description="Helical" evidence="2">
    <location>
        <begin position="69"/>
        <end position="87"/>
    </location>
</feature>
<name>A0A840ANT1_9HYPH</name>
<evidence type="ECO:0000313" key="4">
    <source>
        <dbReference type="Proteomes" id="UP000553963"/>
    </source>
</evidence>
<keyword evidence="2" id="KW-1133">Transmembrane helix</keyword>
<keyword evidence="2" id="KW-0472">Membrane</keyword>
<dbReference type="EMBL" id="JACIDS010000002">
    <property type="protein sequence ID" value="MBB3930531.1"/>
    <property type="molecule type" value="Genomic_DNA"/>
</dbReference>
<organism evidence="3 4">
    <name type="scientific">Kaistia hirudinis</name>
    <dbReference type="NCBI Taxonomy" id="1293440"/>
    <lineage>
        <taxon>Bacteria</taxon>
        <taxon>Pseudomonadati</taxon>
        <taxon>Pseudomonadota</taxon>
        <taxon>Alphaproteobacteria</taxon>
        <taxon>Hyphomicrobiales</taxon>
        <taxon>Kaistiaceae</taxon>
        <taxon>Kaistia</taxon>
    </lineage>
</organism>
<accession>A0A840ANT1</accession>
<evidence type="ECO:0000256" key="1">
    <source>
        <dbReference type="SAM" id="MobiDB-lite"/>
    </source>
</evidence>
<reference evidence="3 4" key="1">
    <citation type="submission" date="2020-08" db="EMBL/GenBank/DDBJ databases">
        <title>Genomic Encyclopedia of Type Strains, Phase IV (KMG-IV): sequencing the most valuable type-strain genomes for metagenomic binning, comparative biology and taxonomic classification.</title>
        <authorList>
            <person name="Goeker M."/>
        </authorList>
    </citation>
    <scope>NUCLEOTIDE SEQUENCE [LARGE SCALE GENOMIC DNA]</scope>
    <source>
        <strain evidence="3 4">DSM 25966</strain>
    </source>
</reference>
<gene>
    <name evidence="3" type="ORF">GGR25_001570</name>
</gene>
<comment type="caution">
    <text evidence="3">The sequence shown here is derived from an EMBL/GenBank/DDBJ whole genome shotgun (WGS) entry which is preliminary data.</text>
</comment>
<dbReference type="RefSeq" id="WP_183398179.1">
    <property type="nucleotide sequence ID" value="NZ_JACIDS010000002.1"/>
</dbReference>
<dbReference type="Proteomes" id="UP000553963">
    <property type="component" value="Unassembled WGS sequence"/>
</dbReference>
<feature type="compositionally biased region" description="Polar residues" evidence="1">
    <location>
        <begin position="1"/>
        <end position="18"/>
    </location>
</feature>
<feature type="region of interest" description="Disordered" evidence="1">
    <location>
        <begin position="1"/>
        <end position="51"/>
    </location>
</feature>
<proteinExistence type="predicted"/>
<sequence length="402" mass="41416">MGQVSQAGDQNEGSSSTGEAPPAAVTPAVGQAADGENPADTADPTDSGAKSEASLGTIAAGWGSFVRQYAWQGIAIGAVLIAILVWIQPFSSIRPPPAGSATSRSWNDSISLLDIQPVYPPTEDFSVGDVIIAVANAEGGLLGKSMRVAHIDLRSFIEPEAQWAPVFDLTAAPETDKLPAQSNLEIAPGTGGRQIALKLVAFPGLMISRNAQGALAAGTSVADLSAGRDDHSFTSIQIPVALTYGVSVPKAAGMLAVWCSTPDGKPYCTDSFSRQMLSYVLGPAINVKDTAGSYVYKLQLMVVARVFMTRELRSSNQVGGSRGVKVARPQAAGVTLGDAAADAPAPPAAAVTPEPNGDNRAGFDQSATDDLRINAVFQKPLVFGFRSANLELAPISGSGGKP</sequence>
<protein>
    <submittedName>
        <fullName evidence="3">Uncharacterized protein</fullName>
    </submittedName>
</protein>
<feature type="region of interest" description="Disordered" evidence="1">
    <location>
        <begin position="337"/>
        <end position="365"/>
    </location>
</feature>
<evidence type="ECO:0000313" key="3">
    <source>
        <dbReference type="EMBL" id="MBB3930531.1"/>
    </source>
</evidence>
<keyword evidence="4" id="KW-1185">Reference proteome</keyword>
<evidence type="ECO:0000256" key="2">
    <source>
        <dbReference type="SAM" id="Phobius"/>
    </source>
</evidence>